<dbReference type="InterPro" id="IPR045584">
    <property type="entry name" value="Pilin-like"/>
</dbReference>
<evidence type="ECO:0000256" key="1">
    <source>
        <dbReference type="ARBA" id="ARBA00004377"/>
    </source>
</evidence>
<dbReference type="InterPro" id="IPR016824">
    <property type="entry name" value="Tfp-pilus_assembly_FimT"/>
</dbReference>
<evidence type="ECO:0000256" key="10">
    <source>
        <dbReference type="ARBA" id="ARBA00030775"/>
    </source>
</evidence>
<comment type="subcellular location">
    <subcellularLocation>
        <location evidence="1">Cell inner membrane</location>
        <topology evidence="1">Single-pass membrane protein</topology>
    </subcellularLocation>
</comment>
<dbReference type="GO" id="GO:0015628">
    <property type="term" value="P:protein secretion by the type II secretion system"/>
    <property type="evidence" value="ECO:0007669"/>
    <property type="project" value="InterPro"/>
</dbReference>
<dbReference type="PROSITE" id="PS00409">
    <property type="entry name" value="PROKAR_NTER_METHYL"/>
    <property type="match status" value="1"/>
</dbReference>
<dbReference type="AlphaFoldDB" id="A0A0C5WXQ1"/>
<comment type="similarity">
    <text evidence="9">Belongs to the GSP H family.</text>
</comment>
<proteinExistence type="inferred from homology"/>
<evidence type="ECO:0000256" key="4">
    <source>
        <dbReference type="ARBA" id="ARBA00022481"/>
    </source>
</evidence>
<dbReference type="PIRSF" id="PIRSF024622">
    <property type="entry name" value="Tfp_FimT"/>
    <property type="match status" value="1"/>
</dbReference>
<evidence type="ECO:0000256" key="11">
    <source>
        <dbReference type="SAM" id="Phobius"/>
    </source>
</evidence>
<organism evidence="13 14">
    <name type="scientific">Photobacterium gaetbulicola Gung47</name>
    <dbReference type="NCBI Taxonomy" id="658445"/>
    <lineage>
        <taxon>Bacteria</taxon>
        <taxon>Pseudomonadati</taxon>
        <taxon>Pseudomonadota</taxon>
        <taxon>Gammaproteobacteria</taxon>
        <taxon>Vibrionales</taxon>
        <taxon>Vibrionaceae</taxon>
        <taxon>Photobacterium</taxon>
    </lineage>
</organism>
<dbReference type="NCBIfam" id="TIGR02532">
    <property type="entry name" value="IV_pilin_GFxxxE"/>
    <property type="match status" value="1"/>
</dbReference>
<reference evidence="13 14" key="1">
    <citation type="submission" date="2013-05" db="EMBL/GenBank/DDBJ databases">
        <title>Complete genome sequence of the lipase-producing bacterium Photobacterium gaetbulicola Gung47.</title>
        <authorList>
            <person name="Kim Y.-O."/>
        </authorList>
    </citation>
    <scope>NUCLEOTIDE SEQUENCE [LARGE SCALE GENOMIC DNA]</scope>
    <source>
        <strain evidence="13 14">Gung47</strain>
    </source>
</reference>
<keyword evidence="3" id="KW-1003">Cell membrane</keyword>
<dbReference type="KEGG" id="pgb:H744_2c3120"/>
<dbReference type="Gene3D" id="3.55.40.10">
    <property type="entry name" value="minor pseudopilin epsh domain"/>
    <property type="match status" value="1"/>
</dbReference>
<dbReference type="PATRIC" id="fig|658445.3.peg.5177"/>
<dbReference type="OrthoDB" id="5871678at2"/>
<evidence type="ECO:0000256" key="2">
    <source>
        <dbReference type="ARBA" id="ARBA00021549"/>
    </source>
</evidence>
<dbReference type="EMBL" id="CP005974">
    <property type="protein sequence ID" value="AJR09764.1"/>
    <property type="molecule type" value="Genomic_DNA"/>
</dbReference>
<sequence>MYGVHKSYLHVRQDAGFSLLELLIALTVVVTLVSAAAPSFNNVLESNKIRRLAIDIERLLAQAKSEAVMRGEDITVETVDVGFSSAVNTAPDWLIRAKTSSGNEVIAQVSGDQFPSLSFYMTFTKDTIGFDSMTGRPELSGSFVFSVGGRESVRVKTNLMTGRLYVCSENGGYGYGICS</sequence>
<evidence type="ECO:0000256" key="8">
    <source>
        <dbReference type="ARBA" id="ARBA00023136"/>
    </source>
</evidence>
<feature type="transmembrane region" description="Helical" evidence="11">
    <location>
        <begin position="20"/>
        <end position="44"/>
    </location>
</feature>
<evidence type="ECO:0000256" key="6">
    <source>
        <dbReference type="ARBA" id="ARBA00022692"/>
    </source>
</evidence>
<evidence type="ECO:0000256" key="3">
    <source>
        <dbReference type="ARBA" id="ARBA00022475"/>
    </source>
</evidence>
<dbReference type="InterPro" id="IPR012902">
    <property type="entry name" value="N_methyl_site"/>
</dbReference>
<keyword evidence="5" id="KW-0997">Cell inner membrane</keyword>
<dbReference type="GO" id="GO:0015627">
    <property type="term" value="C:type II protein secretion system complex"/>
    <property type="evidence" value="ECO:0007669"/>
    <property type="project" value="InterPro"/>
</dbReference>
<keyword evidence="6 11" id="KW-0812">Transmembrane</keyword>
<keyword evidence="7 11" id="KW-1133">Transmembrane helix</keyword>
<gene>
    <name evidence="13" type="ORF">H744_2c3120</name>
</gene>
<evidence type="ECO:0000259" key="12">
    <source>
        <dbReference type="Pfam" id="PF12019"/>
    </source>
</evidence>
<name>A0A0C5WXQ1_9GAMM</name>
<evidence type="ECO:0000256" key="5">
    <source>
        <dbReference type="ARBA" id="ARBA00022519"/>
    </source>
</evidence>
<dbReference type="HOGENOM" id="CLU_084761_3_0_6"/>
<dbReference type="GO" id="GO:0005886">
    <property type="term" value="C:plasma membrane"/>
    <property type="evidence" value="ECO:0007669"/>
    <property type="project" value="UniProtKB-SubCell"/>
</dbReference>
<evidence type="ECO:0000256" key="7">
    <source>
        <dbReference type="ARBA" id="ARBA00022989"/>
    </source>
</evidence>
<dbReference type="Proteomes" id="UP000032303">
    <property type="component" value="Chromosome 2"/>
</dbReference>
<keyword evidence="4" id="KW-0488">Methylation</keyword>
<dbReference type="SUPFAM" id="SSF54523">
    <property type="entry name" value="Pili subunits"/>
    <property type="match status" value="1"/>
</dbReference>
<keyword evidence="14" id="KW-1185">Reference proteome</keyword>
<dbReference type="STRING" id="658445.H744_2c3120"/>
<evidence type="ECO:0000313" key="13">
    <source>
        <dbReference type="EMBL" id="AJR09764.1"/>
    </source>
</evidence>
<keyword evidence="8 11" id="KW-0472">Membrane</keyword>
<dbReference type="InterPro" id="IPR022346">
    <property type="entry name" value="T2SS_GspH"/>
</dbReference>
<protein>
    <recommendedName>
        <fullName evidence="2">Type II secretion system protein H</fullName>
    </recommendedName>
    <alternativeName>
        <fullName evidence="10">General secretion pathway protein H</fullName>
    </alternativeName>
</protein>
<evidence type="ECO:0000256" key="9">
    <source>
        <dbReference type="ARBA" id="ARBA00025772"/>
    </source>
</evidence>
<feature type="domain" description="General secretion pathway GspH" evidence="12">
    <location>
        <begin position="55"/>
        <end position="158"/>
    </location>
</feature>
<evidence type="ECO:0000313" key="14">
    <source>
        <dbReference type="Proteomes" id="UP000032303"/>
    </source>
</evidence>
<dbReference type="Pfam" id="PF12019">
    <property type="entry name" value="GspH"/>
    <property type="match status" value="1"/>
</dbReference>
<accession>A0A0C5WXQ1</accession>
<dbReference type="Pfam" id="PF07963">
    <property type="entry name" value="N_methyl"/>
    <property type="match status" value="1"/>
</dbReference>